<proteinExistence type="predicted"/>
<name>A0A183LQR1_9TREM</name>
<keyword evidence="2" id="KW-1185">Reference proteome</keyword>
<evidence type="ECO:0000313" key="2">
    <source>
        <dbReference type="Proteomes" id="UP000277204"/>
    </source>
</evidence>
<reference evidence="1 2" key="1">
    <citation type="submission" date="2018-11" db="EMBL/GenBank/DDBJ databases">
        <authorList>
            <consortium name="Pathogen Informatics"/>
        </authorList>
    </citation>
    <scope>NUCLEOTIDE SEQUENCE [LARGE SCALE GENOMIC DNA]</scope>
    <source>
        <strain evidence="1 2">Zambia</strain>
    </source>
</reference>
<evidence type="ECO:0000313" key="1">
    <source>
        <dbReference type="EMBL" id="VDO69576.1"/>
    </source>
</evidence>
<sequence>MIEDVRHRRGADIASDHQLIVANMNLENHWTIRETALQRKYETTIWWYEGKLAGTYGKPEIAVKNKQDKPITEIQEQRNRWVEHYEELLQRPASSNPPDIEAAYTDPLLAVTTITIEEIRMFIRQIKRGKVTGPDKILAEALKSDVKAAIIAAACAAVGLNIHKGKSWIIKYNTENTNPITLDGETGRCGIIHVPRKHHQETWIIRSRRKGKDWQSKDSISTVEGHIEFKTNVKQCQRQNHQYEHQDSSIVWSGNLEGYQNHHQKSTSIYKQLFTQYTQCPLTGYCQQKTTAEENEPTNSQ</sequence>
<dbReference type="EMBL" id="UZAI01002238">
    <property type="protein sequence ID" value="VDO69576.1"/>
    <property type="molecule type" value="Genomic_DNA"/>
</dbReference>
<gene>
    <name evidence="1" type="ORF">SMRZ_LOCUS6136</name>
</gene>
<protein>
    <submittedName>
        <fullName evidence="1">Uncharacterized protein</fullName>
    </submittedName>
</protein>
<dbReference type="Proteomes" id="UP000277204">
    <property type="component" value="Unassembled WGS sequence"/>
</dbReference>
<organism evidence="1 2">
    <name type="scientific">Schistosoma margrebowiei</name>
    <dbReference type="NCBI Taxonomy" id="48269"/>
    <lineage>
        <taxon>Eukaryota</taxon>
        <taxon>Metazoa</taxon>
        <taxon>Spiralia</taxon>
        <taxon>Lophotrochozoa</taxon>
        <taxon>Platyhelminthes</taxon>
        <taxon>Trematoda</taxon>
        <taxon>Digenea</taxon>
        <taxon>Strigeidida</taxon>
        <taxon>Schistosomatoidea</taxon>
        <taxon>Schistosomatidae</taxon>
        <taxon>Schistosoma</taxon>
    </lineage>
</organism>
<accession>A0A183LQR1</accession>
<dbReference type="AlphaFoldDB" id="A0A183LQR1"/>